<dbReference type="AlphaFoldDB" id="A0A2H0DYR3"/>
<dbReference type="PANTHER" id="PTHR15127:SF32">
    <property type="entry name" value="HEAVYWEIGHT, ISOFORM A"/>
    <property type="match status" value="1"/>
</dbReference>
<evidence type="ECO:0000256" key="2">
    <source>
        <dbReference type="SAM" id="Phobius"/>
    </source>
</evidence>
<evidence type="ECO:0000259" key="3">
    <source>
        <dbReference type="Pfam" id="PF16403"/>
    </source>
</evidence>
<feature type="non-terminal residue" evidence="4">
    <location>
        <position position="225"/>
    </location>
</feature>
<proteinExistence type="predicted"/>
<dbReference type="Proteomes" id="UP000231143">
    <property type="component" value="Unassembled WGS sequence"/>
</dbReference>
<name>A0A2H0DYR3_9BACT</name>
<dbReference type="InterPro" id="IPR013783">
    <property type="entry name" value="Ig-like_fold"/>
</dbReference>
<feature type="domain" description="Pesticidal crystal protein Cry22Aa Ig-like" evidence="3">
    <location>
        <begin position="137"/>
        <end position="209"/>
    </location>
</feature>
<feature type="transmembrane region" description="Helical" evidence="2">
    <location>
        <begin position="21"/>
        <end position="41"/>
    </location>
</feature>
<dbReference type="Gene3D" id="2.60.40.10">
    <property type="entry name" value="Immunoglobulins"/>
    <property type="match status" value="2"/>
</dbReference>
<dbReference type="GO" id="GO:0001784">
    <property type="term" value="F:phosphotyrosine residue binding"/>
    <property type="evidence" value="ECO:0007669"/>
    <property type="project" value="TreeGrafter"/>
</dbReference>
<keyword evidence="2" id="KW-0472">Membrane</keyword>
<dbReference type="InterPro" id="IPR051846">
    <property type="entry name" value="SH2_domain_adapters"/>
</dbReference>
<dbReference type="Pfam" id="PF16403">
    <property type="entry name" value="Bact_surface_Ig-like"/>
    <property type="match status" value="2"/>
</dbReference>
<dbReference type="EMBL" id="PCTT01000011">
    <property type="protein sequence ID" value="PIP87316.1"/>
    <property type="molecule type" value="Genomic_DNA"/>
</dbReference>
<sequence length="225" mass="23226">MLYSTKQKEIKTNSNKALYAFASMFFGFAFVGVMTLGIGILNQPTASVYAGSNPTITVIGDNPVVLNEGDIYTEPGYVANDADDGDLTGSVTINNGGLNTTVPGTYTITYSVTDSDSNNVSATRTVIVNSTNTAPTITLIGSLSITLTSGDTYTEPGYTANDAEEGDVTGRVTINNGGLDTSVVGTYTITYSVSDTPGLTDTKTRTVIVNAAPGGGNTAPVITLL</sequence>
<protein>
    <recommendedName>
        <fullName evidence="3">Pesticidal crystal protein Cry22Aa Ig-like domain-containing protein</fullName>
    </recommendedName>
</protein>
<evidence type="ECO:0000313" key="5">
    <source>
        <dbReference type="Proteomes" id="UP000231143"/>
    </source>
</evidence>
<keyword evidence="2" id="KW-1133">Transmembrane helix</keyword>
<feature type="domain" description="Pesticidal crystal protein Cry22Aa Ig-like" evidence="3">
    <location>
        <begin position="56"/>
        <end position="128"/>
    </location>
</feature>
<dbReference type="PANTHER" id="PTHR15127">
    <property type="entry name" value="HEAVYWEIGHT, ISOFORM A"/>
    <property type="match status" value="1"/>
</dbReference>
<accession>A0A2H0DYR3</accession>
<keyword evidence="2" id="KW-0812">Transmembrane</keyword>
<comment type="caution">
    <text evidence="4">The sequence shown here is derived from an EMBL/GenBank/DDBJ whole genome shotgun (WGS) entry which is preliminary data.</text>
</comment>
<gene>
    <name evidence="4" type="ORF">COW81_00810</name>
</gene>
<keyword evidence="1" id="KW-0727">SH2 domain</keyword>
<organism evidence="4 5">
    <name type="scientific">Candidatus Campbellbacteria bacterium CG22_combo_CG10-13_8_21_14_all_36_13</name>
    <dbReference type="NCBI Taxonomy" id="1974529"/>
    <lineage>
        <taxon>Bacteria</taxon>
        <taxon>Candidatus Campbelliibacteriota</taxon>
    </lineage>
</organism>
<evidence type="ECO:0000313" key="4">
    <source>
        <dbReference type="EMBL" id="PIP87316.1"/>
    </source>
</evidence>
<dbReference type="InterPro" id="IPR032179">
    <property type="entry name" value="Cry22Aa_Ig-like"/>
</dbReference>
<reference evidence="4 5" key="1">
    <citation type="submission" date="2017-09" db="EMBL/GenBank/DDBJ databases">
        <title>Depth-based differentiation of microbial function through sediment-hosted aquifers and enrichment of novel symbionts in the deep terrestrial subsurface.</title>
        <authorList>
            <person name="Probst A.J."/>
            <person name="Ladd B."/>
            <person name="Jarett J.K."/>
            <person name="Geller-Mcgrath D.E."/>
            <person name="Sieber C.M."/>
            <person name="Emerson J.B."/>
            <person name="Anantharaman K."/>
            <person name="Thomas B.C."/>
            <person name="Malmstrom R."/>
            <person name="Stieglmeier M."/>
            <person name="Klingl A."/>
            <person name="Woyke T."/>
            <person name="Ryan C.M."/>
            <person name="Banfield J.F."/>
        </authorList>
    </citation>
    <scope>NUCLEOTIDE SEQUENCE [LARGE SCALE GENOMIC DNA]</scope>
    <source>
        <strain evidence="4">CG22_combo_CG10-13_8_21_14_all_36_13</strain>
    </source>
</reference>
<evidence type="ECO:0000256" key="1">
    <source>
        <dbReference type="ARBA" id="ARBA00022999"/>
    </source>
</evidence>